<gene>
    <name evidence="2" type="ORF">QR685DRAFT_446482</name>
</gene>
<dbReference type="Proteomes" id="UP001451303">
    <property type="component" value="Unassembled WGS sequence"/>
</dbReference>
<accession>A0ABR3D792</accession>
<reference evidence="2 3" key="1">
    <citation type="submission" date="2023-09" db="EMBL/GenBank/DDBJ databases">
        <title>Multi-omics analysis of a traditional fermented food reveals byproduct-associated fungal strains for waste-to-food upcycling.</title>
        <authorList>
            <consortium name="Lawrence Berkeley National Laboratory"/>
            <person name="Rekdal V.M."/>
            <person name="Villalobos-Escobedo J.M."/>
            <person name="Rodriguez-Valeron N."/>
            <person name="Garcia M.O."/>
            <person name="Vasquez D.P."/>
            <person name="Damayanti I."/>
            <person name="Sorensen P.M."/>
            <person name="Baidoo E.E."/>
            <person name="De Carvalho A.C."/>
            <person name="Riley R."/>
            <person name="Lipzen A."/>
            <person name="He G."/>
            <person name="Yan M."/>
            <person name="Haridas S."/>
            <person name="Daum C."/>
            <person name="Yoshinaga Y."/>
            <person name="Ng V."/>
            <person name="Grigoriev I.V."/>
            <person name="Munk R."/>
            <person name="Nuraida L."/>
            <person name="Wijaya C.H."/>
            <person name="Morales P.-C."/>
            <person name="Keasling J.D."/>
        </authorList>
    </citation>
    <scope>NUCLEOTIDE SEQUENCE [LARGE SCALE GENOMIC DNA]</scope>
    <source>
        <strain evidence="2 3">FGSC 2613</strain>
    </source>
</reference>
<keyword evidence="1" id="KW-0472">Membrane</keyword>
<keyword evidence="1" id="KW-0812">Transmembrane</keyword>
<proteinExistence type="predicted"/>
<comment type="caution">
    <text evidence="2">The sequence shown here is derived from an EMBL/GenBank/DDBJ whole genome shotgun (WGS) entry which is preliminary data.</text>
</comment>
<protein>
    <submittedName>
        <fullName evidence="2">Uncharacterized protein</fullName>
    </submittedName>
</protein>
<name>A0ABR3D792_NEUIN</name>
<keyword evidence="1" id="KW-1133">Transmembrane helix</keyword>
<dbReference type="EMBL" id="JAVLET010000007">
    <property type="protein sequence ID" value="KAL0468133.1"/>
    <property type="molecule type" value="Genomic_DNA"/>
</dbReference>
<evidence type="ECO:0000256" key="1">
    <source>
        <dbReference type="SAM" id="Phobius"/>
    </source>
</evidence>
<evidence type="ECO:0000313" key="2">
    <source>
        <dbReference type="EMBL" id="KAL0468133.1"/>
    </source>
</evidence>
<keyword evidence="3" id="KW-1185">Reference proteome</keyword>
<organism evidence="2 3">
    <name type="scientific">Neurospora intermedia</name>
    <dbReference type="NCBI Taxonomy" id="5142"/>
    <lineage>
        <taxon>Eukaryota</taxon>
        <taxon>Fungi</taxon>
        <taxon>Dikarya</taxon>
        <taxon>Ascomycota</taxon>
        <taxon>Pezizomycotina</taxon>
        <taxon>Sordariomycetes</taxon>
        <taxon>Sordariomycetidae</taxon>
        <taxon>Sordariales</taxon>
        <taxon>Sordariaceae</taxon>
        <taxon>Neurospora</taxon>
    </lineage>
</organism>
<feature type="transmembrane region" description="Helical" evidence="1">
    <location>
        <begin position="12"/>
        <end position="32"/>
    </location>
</feature>
<feature type="non-terminal residue" evidence="2">
    <location>
        <position position="1"/>
    </location>
</feature>
<evidence type="ECO:0000313" key="3">
    <source>
        <dbReference type="Proteomes" id="UP001451303"/>
    </source>
</evidence>
<sequence length="86" mass="9891">RFIDPKLYLHYIFAAGYINNFVILSNIALDYLKYLEITLKVFQKINLNITLKKLFVAYPSAHLLNSHVGGLSIIITTNCITTIRNF</sequence>